<dbReference type="PANTHER" id="PTHR43005:SF1">
    <property type="entry name" value="SPERMIDINE_PUTRESCINE TRANSPORT SYSTEM PERMEASE PROTEIN"/>
    <property type="match status" value="1"/>
</dbReference>
<name>A0A225CK74_9MICO</name>
<protein>
    <submittedName>
        <fullName evidence="10">Amino acid ABC transporter permease</fullName>
    </submittedName>
</protein>
<dbReference type="SUPFAM" id="SSF161098">
    <property type="entry name" value="MetI-like"/>
    <property type="match status" value="1"/>
</dbReference>
<keyword evidence="3" id="KW-1003">Cell membrane</keyword>
<dbReference type="PANTHER" id="PTHR43005">
    <property type="entry name" value="BLR7065 PROTEIN"/>
    <property type="match status" value="1"/>
</dbReference>
<evidence type="ECO:0000256" key="8">
    <source>
        <dbReference type="SAM" id="MobiDB-lite"/>
    </source>
</evidence>
<gene>
    <name evidence="10" type="ORF">B5P24_14515</name>
</gene>
<keyword evidence="11" id="KW-1185">Reference proteome</keyword>
<reference evidence="10" key="1">
    <citation type="submission" date="2017-08" db="EMBL/GenBank/DDBJ databases">
        <title>Genomes of multiple Clavibacter strains from different subspecies.</title>
        <authorList>
            <person name="Yuan X.-K."/>
            <person name="Li X.-S."/>
            <person name="Nie J."/>
            <person name="De Boer S.H."/>
        </authorList>
    </citation>
    <scope>NUCLEOTIDE SEQUENCE [LARGE SCALE GENOMIC DNA]</scope>
    <source>
        <strain evidence="10">ATCC 33566</strain>
    </source>
</reference>
<evidence type="ECO:0000313" key="11">
    <source>
        <dbReference type="Proteomes" id="UP000215316"/>
    </source>
</evidence>
<dbReference type="EMBL" id="MZMQ01000001">
    <property type="protein sequence ID" value="OQJ64125.1"/>
    <property type="molecule type" value="Genomic_DNA"/>
</dbReference>
<feature type="transmembrane region" description="Helical" evidence="7">
    <location>
        <begin position="54"/>
        <end position="77"/>
    </location>
</feature>
<evidence type="ECO:0000256" key="7">
    <source>
        <dbReference type="RuleBase" id="RU363032"/>
    </source>
</evidence>
<evidence type="ECO:0000256" key="4">
    <source>
        <dbReference type="ARBA" id="ARBA00022692"/>
    </source>
</evidence>
<comment type="similarity">
    <text evidence="7">Belongs to the binding-protein-dependent transport system permease family.</text>
</comment>
<keyword evidence="5 7" id="KW-1133">Transmembrane helix</keyword>
<evidence type="ECO:0000256" key="2">
    <source>
        <dbReference type="ARBA" id="ARBA00022448"/>
    </source>
</evidence>
<dbReference type="GO" id="GO:0055085">
    <property type="term" value="P:transmembrane transport"/>
    <property type="evidence" value="ECO:0007669"/>
    <property type="project" value="InterPro"/>
</dbReference>
<comment type="caution">
    <text evidence="10">The sequence shown here is derived from an EMBL/GenBank/DDBJ whole genome shotgun (WGS) entry which is preliminary data.</text>
</comment>
<comment type="subcellular location">
    <subcellularLocation>
        <location evidence="1 7">Cell membrane</location>
        <topology evidence="1 7">Multi-pass membrane protein</topology>
    </subcellularLocation>
</comment>
<feature type="domain" description="ABC transmembrane type-1" evidence="9">
    <location>
        <begin position="115"/>
        <end position="325"/>
    </location>
</feature>
<accession>A0A225CK74</accession>
<feature type="transmembrane region" description="Helical" evidence="7">
    <location>
        <begin position="151"/>
        <end position="174"/>
    </location>
</feature>
<dbReference type="InterPro" id="IPR000515">
    <property type="entry name" value="MetI-like"/>
</dbReference>
<feature type="transmembrane region" description="Helical" evidence="7">
    <location>
        <begin position="261"/>
        <end position="281"/>
    </location>
</feature>
<dbReference type="InterPro" id="IPR035906">
    <property type="entry name" value="MetI-like_sf"/>
</dbReference>
<feature type="compositionally biased region" description="Basic and acidic residues" evidence="8">
    <location>
        <begin position="13"/>
        <end position="22"/>
    </location>
</feature>
<evidence type="ECO:0000313" key="10">
    <source>
        <dbReference type="EMBL" id="OQJ64125.1"/>
    </source>
</evidence>
<dbReference type="PROSITE" id="PS50928">
    <property type="entry name" value="ABC_TM1"/>
    <property type="match status" value="1"/>
</dbReference>
<keyword evidence="4 7" id="KW-0812">Transmembrane</keyword>
<sequence>MATLAPVPVGPDADVRSADGRDAAGSGVGRAPGGPSPVRPGRARARALRTRARTIPLIPSIVLLALFLLGPVISSLYGSFTDASLTGYAAGGAKFIGFDNYTALFADPDFPKSVLLTLAFVFFSAVVGQNVVGLGLALLMRQGNRVVRAVVGTFVIAAWVLPEIVAAFAAYAFFNDTGTLNTILGWFGIPGANWLYGLPLLSVILANVWRGSAFSMLVYAAAVQEVPPEITESAEVDGATGWQRLVFITLPVIRRSISTNLMLTTLQTLSVFTLIFVMTGGGPGTSSSTLPILAYQEAFQFSQLGFGTAIATIMLLVGAVFSVIYIRALRPEVD</sequence>
<keyword evidence="2 7" id="KW-0813">Transport</keyword>
<dbReference type="GO" id="GO:0005886">
    <property type="term" value="C:plasma membrane"/>
    <property type="evidence" value="ECO:0007669"/>
    <property type="project" value="UniProtKB-SubCell"/>
</dbReference>
<evidence type="ECO:0000256" key="6">
    <source>
        <dbReference type="ARBA" id="ARBA00023136"/>
    </source>
</evidence>
<evidence type="ECO:0000259" key="9">
    <source>
        <dbReference type="PROSITE" id="PS50928"/>
    </source>
</evidence>
<organism evidence="10 11">
    <name type="scientific">Clavibacter tessellarius</name>
    <dbReference type="NCBI Taxonomy" id="31965"/>
    <lineage>
        <taxon>Bacteria</taxon>
        <taxon>Bacillati</taxon>
        <taxon>Actinomycetota</taxon>
        <taxon>Actinomycetes</taxon>
        <taxon>Micrococcales</taxon>
        <taxon>Microbacteriaceae</taxon>
        <taxon>Clavibacter</taxon>
    </lineage>
</organism>
<dbReference type="Gene3D" id="1.10.3720.10">
    <property type="entry name" value="MetI-like"/>
    <property type="match status" value="1"/>
</dbReference>
<dbReference type="Proteomes" id="UP000215316">
    <property type="component" value="Unassembled WGS sequence"/>
</dbReference>
<dbReference type="AlphaFoldDB" id="A0A225CK74"/>
<proteinExistence type="inferred from homology"/>
<feature type="region of interest" description="Disordered" evidence="8">
    <location>
        <begin position="1"/>
        <end position="41"/>
    </location>
</feature>
<keyword evidence="6 7" id="KW-0472">Membrane</keyword>
<feature type="transmembrane region" description="Helical" evidence="7">
    <location>
        <begin position="186"/>
        <end position="209"/>
    </location>
</feature>
<evidence type="ECO:0000256" key="5">
    <source>
        <dbReference type="ARBA" id="ARBA00022989"/>
    </source>
</evidence>
<evidence type="ECO:0000256" key="1">
    <source>
        <dbReference type="ARBA" id="ARBA00004651"/>
    </source>
</evidence>
<feature type="transmembrane region" description="Helical" evidence="7">
    <location>
        <begin position="301"/>
        <end position="326"/>
    </location>
</feature>
<dbReference type="Pfam" id="PF00528">
    <property type="entry name" value="BPD_transp_1"/>
    <property type="match status" value="1"/>
</dbReference>
<dbReference type="CDD" id="cd06261">
    <property type="entry name" value="TM_PBP2"/>
    <property type="match status" value="1"/>
</dbReference>
<feature type="transmembrane region" description="Helical" evidence="7">
    <location>
        <begin position="114"/>
        <end position="139"/>
    </location>
</feature>
<evidence type="ECO:0000256" key="3">
    <source>
        <dbReference type="ARBA" id="ARBA00022475"/>
    </source>
</evidence>